<keyword evidence="5" id="KW-0443">Lipid metabolism</keyword>
<dbReference type="Pfam" id="PF02353">
    <property type="entry name" value="CMAS"/>
    <property type="match status" value="1"/>
</dbReference>
<dbReference type="PIRSF" id="PIRSF003085">
    <property type="entry name" value="CMAS"/>
    <property type="match status" value="1"/>
</dbReference>
<evidence type="ECO:0000313" key="6">
    <source>
        <dbReference type="EMBL" id="GGX00055.1"/>
    </source>
</evidence>
<comment type="similarity">
    <text evidence="1">Belongs to the CFA/CMAS family.</text>
</comment>
<dbReference type="InterPro" id="IPR029063">
    <property type="entry name" value="SAM-dependent_MTases_sf"/>
</dbReference>
<dbReference type="EMBL" id="BMYT01000001">
    <property type="protein sequence ID" value="GGX00055.1"/>
    <property type="molecule type" value="Genomic_DNA"/>
</dbReference>
<name>A0ABQ2X503_9BURK</name>
<keyword evidence="7" id="KW-1185">Reference proteome</keyword>
<keyword evidence="2" id="KW-0489">Methyltransferase</keyword>
<dbReference type="Gene3D" id="3.40.50.150">
    <property type="entry name" value="Vaccinia Virus protein VP39"/>
    <property type="match status" value="1"/>
</dbReference>
<proteinExistence type="inferred from homology"/>
<keyword evidence="3" id="KW-0808">Transferase</keyword>
<gene>
    <name evidence="6" type="ORF">GCM10011282_02330</name>
</gene>
<dbReference type="Proteomes" id="UP000620127">
    <property type="component" value="Unassembled WGS sequence"/>
</dbReference>
<organism evidence="6 7">
    <name type="scientific">Undibacterium macrobrachii</name>
    <dbReference type="NCBI Taxonomy" id="1119058"/>
    <lineage>
        <taxon>Bacteria</taxon>
        <taxon>Pseudomonadati</taxon>
        <taxon>Pseudomonadota</taxon>
        <taxon>Betaproteobacteria</taxon>
        <taxon>Burkholderiales</taxon>
        <taxon>Oxalobacteraceae</taxon>
        <taxon>Undibacterium</taxon>
    </lineage>
</organism>
<evidence type="ECO:0000256" key="1">
    <source>
        <dbReference type="ARBA" id="ARBA00010815"/>
    </source>
</evidence>
<sequence>MSSIQTTSSAMTNNSNAMKTTTMPASAQLFIRMLNKIKHGNLHLVTPSGDVLKFGDQQLSQSVILTIHDWQACRKILQGGDIGFAECYEAGWISTSALTALLRLAIQNENALDKAIFGGKLMGLWYKLKHLLRPNTRKGSRKNIHAHYDIGNSFYQLWLDASWTYSSAIFYGDYDISLQEAQYRKYQRIIDVLGLKAGDRVLEIGCGWGGFAEHASARGIHVHGVTISPSQLEIAEQRIQQAQRQDLVKLELCDYRDLNGSYDAIVSIEMFEAVGEEYWPTYFKTVNQRLKPGGKALIQTITIDEARFERYRSGTDFIQQYIFPGGMLPSPPRFLQLAQQHGLQTRDQYAFGKDYAETLRRWNHDFENNIDGIHGMGFGTAFQRIWQLYFSYCEAGFDEGRTDVYQFLLQKSS</sequence>
<evidence type="ECO:0000256" key="5">
    <source>
        <dbReference type="ARBA" id="ARBA00023098"/>
    </source>
</evidence>
<reference evidence="7" key="1">
    <citation type="journal article" date="2019" name="Int. J. Syst. Evol. Microbiol.">
        <title>The Global Catalogue of Microorganisms (GCM) 10K type strain sequencing project: providing services to taxonomists for standard genome sequencing and annotation.</title>
        <authorList>
            <consortium name="The Broad Institute Genomics Platform"/>
            <consortium name="The Broad Institute Genome Sequencing Center for Infectious Disease"/>
            <person name="Wu L."/>
            <person name="Ma J."/>
        </authorList>
    </citation>
    <scope>NUCLEOTIDE SEQUENCE [LARGE SCALE GENOMIC DNA]</scope>
    <source>
        <strain evidence="7">KCTC 23916</strain>
    </source>
</reference>
<evidence type="ECO:0000256" key="3">
    <source>
        <dbReference type="ARBA" id="ARBA00022679"/>
    </source>
</evidence>
<keyword evidence="4" id="KW-0949">S-adenosyl-L-methionine</keyword>
<accession>A0ABQ2X503</accession>
<dbReference type="InterPro" id="IPR050723">
    <property type="entry name" value="CFA/CMAS"/>
</dbReference>
<evidence type="ECO:0000256" key="2">
    <source>
        <dbReference type="ARBA" id="ARBA00022603"/>
    </source>
</evidence>
<dbReference type="SUPFAM" id="SSF53335">
    <property type="entry name" value="S-adenosyl-L-methionine-dependent methyltransferases"/>
    <property type="match status" value="1"/>
</dbReference>
<protein>
    <submittedName>
        <fullName evidence="6">Cyclopropane-fatty-acyl-phospholipid synthase</fullName>
    </submittedName>
</protein>
<dbReference type="PANTHER" id="PTHR43667">
    <property type="entry name" value="CYCLOPROPANE-FATTY-ACYL-PHOSPHOLIPID SYNTHASE"/>
    <property type="match status" value="1"/>
</dbReference>
<dbReference type="PANTHER" id="PTHR43667:SF2">
    <property type="entry name" value="FATTY ACID C-METHYL TRANSFERASE"/>
    <property type="match status" value="1"/>
</dbReference>
<comment type="caution">
    <text evidence="6">The sequence shown here is derived from an EMBL/GenBank/DDBJ whole genome shotgun (WGS) entry which is preliminary data.</text>
</comment>
<dbReference type="CDD" id="cd02440">
    <property type="entry name" value="AdoMet_MTases"/>
    <property type="match status" value="1"/>
</dbReference>
<evidence type="ECO:0000256" key="4">
    <source>
        <dbReference type="ARBA" id="ARBA00022691"/>
    </source>
</evidence>
<dbReference type="InterPro" id="IPR003333">
    <property type="entry name" value="CMAS"/>
</dbReference>
<evidence type="ECO:0000313" key="7">
    <source>
        <dbReference type="Proteomes" id="UP000620127"/>
    </source>
</evidence>